<sequence>MDVNMMSLLSASELIQGAWEKLLTESGFKVEKFWPDPQQYEMIIEAEIA</sequence>
<protein>
    <submittedName>
        <fullName evidence="1">Uncharacterized protein</fullName>
    </submittedName>
</protein>
<dbReference type="Gene3D" id="3.40.50.150">
    <property type="entry name" value="Vaccinia Virus protein VP39"/>
    <property type="match status" value="1"/>
</dbReference>
<keyword evidence="2" id="KW-1185">Reference proteome</keyword>
<proteinExistence type="predicted"/>
<name>A0A1Q5THE2_9EURO</name>
<dbReference type="Proteomes" id="UP000186955">
    <property type="component" value="Unassembled WGS sequence"/>
</dbReference>
<dbReference type="InterPro" id="IPR029063">
    <property type="entry name" value="SAM-dependent_MTases_sf"/>
</dbReference>
<evidence type="ECO:0000313" key="1">
    <source>
        <dbReference type="EMBL" id="OKO99643.1"/>
    </source>
</evidence>
<dbReference type="EMBL" id="MNBE01000655">
    <property type="protein sequence ID" value="OKO99643.1"/>
    <property type="molecule type" value="Genomic_DNA"/>
</dbReference>
<dbReference type="AlphaFoldDB" id="A0A1Q5THE2"/>
<organism evidence="1 2">
    <name type="scientific">Penicillium subrubescens</name>
    <dbReference type="NCBI Taxonomy" id="1316194"/>
    <lineage>
        <taxon>Eukaryota</taxon>
        <taxon>Fungi</taxon>
        <taxon>Dikarya</taxon>
        <taxon>Ascomycota</taxon>
        <taxon>Pezizomycotina</taxon>
        <taxon>Eurotiomycetes</taxon>
        <taxon>Eurotiomycetidae</taxon>
        <taxon>Eurotiales</taxon>
        <taxon>Aspergillaceae</taxon>
        <taxon>Penicillium</taxon>
    </lineage>
</organism>
<accession>A0A1Q5THE2</accession>
<evidence type="ECO:0000313" key="2">
    <source>
        <dbReference type="Proteomes" id="UP000186955"/>
    </source>
</evidence>
<gene>
    <name evidence="1" type="ORF">PENSUB_8296</name>
</gene>
<comment type="caution">
    <text evidence="1">The sequence shown here is derived from an EMBL/GenBank/DDBJ whole genome shotgun (WGS) entry which is preliminary data.</text>
</comment>
<reference evidence="1 2" key="1">
    <citation type="submission" date="2016-10" db="EMBL/GenBank/DDBJ databases">
        <title>Genome sequence of the ascomycete fungus Penicillium subrubescens.</title>
        <authorList>
            <person name="De Vries R.P."/>
            <person name="Peng M."/>
            <person name="Dilokpimol A."/>
            <person name="Hilden K."/>
            <person name="Makela M.R."/>
            <person name="Grigoriev I."/>
            <person name="Riley R."/>
            <person name="Granchi Z."/>
        </authorList>
    </citation>
    <scope>NUCLEOTIDE SEQUENCE [LARGE SCALE GENOMIC DNA]</scope>
    <source>
        <strain evidence="1 2">CBS 132785</strain>
    </source>
</reference>